<gene>
    <name evidence="1" type="ORF">MANES_03G004200</name>
</gene>
<dbReference type="AlphaFoldDB" id="A0A2C9W3D2"/>
<organism evidence="1">
    <name type="scientific">Manihot esculenta</name>
    <name type="common">Cassava</name>
    <name type="synonym">Jatropha manihot</name>
    <dbReference type="NCBI Taxonomy" id="3983"/>
    <lineage>
        <taxon>Eukaryota</taxon>
        <taxon>Viridiplantae</taxon>
        <taxon>Streptophyta</taxon>
        <taxon>Embryophyta</taxon>
        <taxon>Tracheophyta</taxon>
        <taxon>Spermatophyta</taxon>
        <taxon>Magnoliopsida</taxon>
        <taxon>eudicotyledons</taxon>
        <taxon>Gunneridae</taxon>
        <taxon>Pentapetalae</taxon>
        <taxon>rosids</taxon>
        <taxon>fabids</taxon>
        <taxon>Malpighiales</taxon>
        <taxon>Euphorbiaceae</taxon>
        <taxon>Crotonoideae</taxon>
        <taxon>Manihoteae</taxon>
        <taxon>Manihot</taxon>
    </lineage>
</organism>
<dbReference type="EMBL" id="CM004389">
    <property type="protein sequence ID" value="OAY53540.1"/>
    <property type="molecule type" value="Genomic_DNA"/>
</dbReference>
<sequence length="45" mass="5382">MNKNQCRLHQASIRSSALCYVFLEMKEKENNFVIKKKKEKILNLI</sequence>
<proteinExistence type="predicted"/>
<name>A0A2C9W3D2_MANES</name>
<accession>A0A2C9W3D2</accession>
<reference evidence="1" key="1">
    <citation type="submission" date="2016-02" db="EMBL/GenBank/DDBJ databases">
        <title>WGS assembly of Manihot esculenta.</title>
        <authorList>
            <person name="Bredeson J.V."/>
            <person name="Prochnik S.E."/>
            <person name="Lyons J.B."/>
            <person name="Schmutz J."/>
            <person name="Grimwood J."/>
            <person name="Vrebalov J."/>
            <person name="Bart R.S."/>
            <person name="Amuge T."/>
            <person name="Ferguson M.E."/>
            <person name="Green R."/>
            <person name="Putnam N."/>
            <person name="Stites J."/>
            <person name="Rounsley S."/>
            <person name="Rokhsar D.S."/>
        </authorList>
    </citation>
    <scope>NUCLEOTIDE SEQUENCE [LARGE SCALE GENOMIC DNA]</scope>
    <source>
        <tissue evidence="1">Leaf</tissue>
    </source>
</reference>
<protein>
    <submittedName>
        <fullName evidence="1">Uncharacterized protein</fullName>
    </submittedName>
</protein>
<evidence type="ECO:0000313" key="1">
    <source>
        <dbReference type="EMBL" id="OAY53540.1"/>
    </source>
</evidence>